<feature type="compositionally biased region" description="Low complexity" evidence="1">
    <location>
        <begin position="225"/>
        <end position="238"/>
    </location>
</feature>
<feature type="compositionally biased region" description="Basic residues" evidence="1">
    <location>
        <begin position="30"/>
        <end position="39"/>
    </location>
</feature>
<organism evidence="2 3">
    <name type="scientific">Leucocoprinus birnbaumii</name>
    <dbReference type="NCBI Taxonomy" id="56174"/>
    <lineage>
        <taxon>Eukaryota</taxon>
        <taxon>Fungi</taxon>
        <taxon>Dikarya</taxon>
        <taxon>Basidiomycota</taxon>
        <taxon>Agaricomycotina</taxon>
        <taxon>Agaricomycetes</taxon>
        <taxon>Agaricomycetidae</taxon>
        <taxon>Agaricales</taxon>
        <taxon>Agaricineae</taxon>
        <taxon>Agaricaceae</taxon>
        <taxon>Leucocoprinus</taxon>
    </lineage>
</organism>
<feature type="compositionally biased region" description="Basic and acidic residues" evidence="1">
    <location>
        <begin position="191"/>
        <end position="210"/>
    </location>
</feature>
<dbReference type="AlphaFoldDB" id="A0AAD5W5Y4"/>
<feature type="compositionally biased region" description="Polar residues" evidence="1">
    <location>
        <begin position="288"/>
        <end position="312"/>
    </location>
</feature>
<keyword evidence="3" id="KW-1185">Reference proteome</keyword>
<proteinExistence type="predicted"/>
<feature type="compositionally biased region" description="Basic and acidic residues" evidence="1">
    <location>
        <begin position="1"/>
        <end position="16"/>
    </location>
</feature>
<dbReference type="Proteomes" id="UP001213000">
    <property type="component" value="Unassembled WGS sequence"/>
</dbReference>
<evidence type="ECO:0000256" key="1">
    <source>
        <dbReference type="SAM" id="MobiDB-lite"/>
    </source>
</evidence>
<comment type="caution">
    <text evidence="2">The sequence shown here is derived from an EMBL/GenBank/DDBJ whole genome shotgun (WGS) entry which is preliminary data.</text>
</comment>
<feature type="region of interest" description="Disordered" evidence="1">
    <location>
        <begin position="1"/>
        <end position="132"/>
    </location>
</feature>
<gene>
    <name evidence="2" type="ORF">NP233_g1130</name>
</gene>
<feature type="compositionally biased region" description="Polar residues" evidence="1">
    <location>
        <begin position="267"/>
        <end position="279"/>
    </location>
</feature>
<evidence type="ECO:0000313" key="3">
    <source>
        <dbReference type="Proteomes" id="UP001213000"/>
    </source>
</evidence>
<name>A0AAD5W5Y4_9AGAR</name>
<accession>A0AAD5W5Y4</accession>
<feature type="region of interest" description="Disordered" evidence="1">
    <location>
        <begin position="148"/>
        <end position="170"/>
    </location>
</feature>
<dbReference type="EMBL" id="JANIEX010000039">
    <property type="protein sequence ID" value="KAJ3575379.1"/>
    <property type="molecule type" value="Genomic_DNA"/>
</dbReference>
<feature type="compositionally biased region" description="Low complexity" evidence="1">
    <location>
        <begin position="105"/>
        <end position="132"/>
    </location>
</feature>
<feature type="region of interest" description="Disordered" evidence="1">
    <location>
        <begin position="191"/>
        <end position="312"/>
    </location>
</feature>
<sequence>MDRPPSRSERLLRSTLERNPPQAAYASPPRAHRRRHSHVPAHSTETNDNDDDEHVFRGAFLYRTAATASSPVRPQYHSPRHGQRTSNSPSPTRDYYSHDSRSRSRAASPSSSSQYHRAASPSPRRQSLQRSPASVDGAFYGMTLHRHNSTPARRRQSNANPAPVDALPLTPHEQVLRARLERVLISGRVVDERERSREHASASRRSRDDSVSPGWPWSEQSMLASTPPKSSSSSDYLPNSPPTKTHHRSRSKTDPLTPPPHHLPTSPRRNTTTIPSSPTTKHHFHAAQRNNSGNSSTWTPPLTADTSPVLSDPEAQSINELGADDALILTPPPTPPLYSTNTNTTVTPALTAVGGTRRPSGVGMFRTHTRESASNASEYYASNASSPYLYRREVSDNGSVEQLDLSLAAHHQHGASFNARKASESCRKMDGYVSFAQVEGLGMPPDGVDDDDANDLAGEGKHGVAEGKRGRVLNIGTWAKKLFVGVAAAQS</sequence>
<reference evidence="2" key="1">
    <citation type="submission" date="2022-07" db="EMBL/GenBank/DDBJ databases">
        <title>Genome Sequence of Leucocoprinus birnbaumii.</title>
        <authorList>
            <person name="Buettner E."/>
        </authorList>
    </citation>
    <scope>NUCLEOTIDE SEQUENCE</scope>
    <source>
        <strain evidence="2">VT141</strain>
    </source>
</reference>
<protein>
    <submittedName>
        <fullName evidence="2">Uncharacterized protein</fullName>
    </submittedName>
</protein>
<evidence type="ECO:0000313" key="2">
    <source>
        <dbReference type="EMBL" id="KAJ3575379.1"/>
    </source>
</evidence>